<accession>A0A3B0SS64</accession>
<feature type="non-terminal residue" evidence="2">
    <location>
        <position position="46"/>
    </location>
</feature>
<evidence type="ECO:0000313" key="2">
    <source>
        <dbReference type="EMBL" id="VAW08695.1"/>
    </source>
</evidence>
<protein>
    <submittedName>
        <fullName evidence="2">Uncharacterized protein</fullName>
    </submittedName>
</protein>
<feature type="region of interest" description="Disordered" evidence="1">
    <location>
        <begin position="1"/>
        <end position="25"/>
    </location>
</feature>
<evidence type="ECO:0000256" key="1">
    <source>
        <dbReference type="SAM" id="MobiDB-lite"/>
    </source>
</evidence>
<organism evidence="2">
    <name type="scientific">hydrothermal vent metagenome</name>
    <dbReference type="NCBI Taxonomy" id="652676"/>
    <lineage>
        <taxon>unclassified sequences</taxon>
        <taxon>metagenomes</taxon>
        <taxon>ecological metagenomes</taxon>
    </lineage>
</organism>
<reference evidence="2" key="1">
    <citation type="submission" date="2018-06" db="EMBL/GenBank/DDBJ databases">
        <authorList>
            <person name="Zhirakovskaya E."/>
        </authorList>
    </citation>
    <scope>NUCLEOTIDE SEQUENCE</scope>
</reference>
<proteinExistence type="predicted"/>
<dbReference type="EMBL" id="UOEI01000628">
    <property type="protein sequence ID" value="VAW08695.1"/>
    <property type="molecule type" value="Genomic_DNA"/>
</dbReference>
<dbReference type="AlphaFoldDB" id="A0A3B0SS64"/>
<sequence length="46" mass="5119">MSLADRVKAAKSADTSTVGQREEVKSDLRRKLHYKVVEGLGPTLYN</sequence>
<gene>
    <name evidence="2" type="ORF">MNBD_ACTINO01-1123</name>
</gene>
<name>A0A3B0SS64_9ZZZZ</name>